<dbReference type="Gene3D" id="1.25.40.10">
    <property type="entry name" value="Tetratricopeptide repeat domain"/>
    <property type="match status" value="1"/>
</dbReference>
<evidence type="ECO:0000256" key="2">
    <source>
        <dbReference type="ARBA" id="ARBA00022448"/>
    </source>
</evidence>
<reference evidence="6" key="1">
    <citation type="journal article" date="2016" name="Proc. Natl. Acad. Sci. U.S.A.">
        <title>Comparative genomics of biotechnologically important yeasts.</title>
        <authorList>
            <person name="Riley R."/>
            <person name="Haridas S."/>
            <person name="Wolfe K.H."/>
            <person name="Lopes M.R."/>
            <person name="Hittinger C.T."/>
            <person name="Goeker M."/>
            <person name="Salamov A.A."/>
            <person name="Wisecaver J.H."/>
            <person name="Long T.M."/>
            <person name="Calvey C.H."/>
            <person name="Aerts A.L."/>
            <person name="Barry K.W."/>
            <person name="Choi C."/>
            <person name="Clum A."/>
            <person name="Coughlan A.Y."/>
            <person name="Deshpande S."/>
            <person name="Douglass A.P."/>
            <person name="Hanson S.J."/>
            <person name="Klenk H.-P."/>
            <person name="LaButti K.M."/>
            <person name="Lapidus A."/>
            <person name="Lindquist E.A."/>
            <person name="Lipzen A.M."/>
            <person name="Meier-Kolthoff J.P."/>
            <person name="Ohm R.A."/>
            <person name="Otillar R.P."/>
            <person name="Pangilinan J.L."/>
            <person name="Peng Y."/>
            <person name="Rokas A."/>
            <person name="Rosa C.A."/>
            <person name="Scheuner C."/>
            <person name="Sibirny A.A."/>
            <person name="Slot J.C."/>
            <person name="Stielow J.B."/>
            <person name="Sun H."/>
            <person name="Kurtzman C.P."/>
            <person name="Blackwell M."/>
            <person name="Grigoriev I.V."/>
            <person name="Jeffries T.W."/>
        </authorList>
    </citation>
    <scope>NUCLEOTIDE SEQUENCE [LARGE SCALE GENOMIC DNA]</scope>
    <source>
        <strain evidence="6">NRRL Y-1626</strain>
    </source>
</reference>
<comment type="function">
    <text evidence="4">Required for vesicular transport between the endoplasmic reticulum and the Golgi apparatus.</text>
</comment>
<dbReference type="AlphaFoldDB" id="A0A1B7THL8"/>
<dbReference type="SUPFAM" id="SSF48452">
    <property type="entry name" value="TPR-like"/>
    <property type="match status" value="1"/>
</dbReference>
<dbReference type="Pfam" id="PF14938">
    <property type="entry name" value="SNAP"/>
    <property type="match status" value="1"/>
</dbReference>
<dbReference type="Proteomes" id="UP000092321">
    <property type="component" value="Unassembled WGS sequence"/>
</dbReference>
<evidence type="ECO:0000256" key="3">
    <source>
        <dbReference type="ARBA" id="ARBA00022927"/>
    </source>
</evidence>
<dbReference type="GO" id="GO:0035494">
    <property type="term" value="P:SNARE complex disassembly"/>
    <property type="evidence" value="ECO:0007669"/>
    <property type="project" value="TreeGrafter"/>
</dbReference>
<sequence length="305" mass="35206">MSTSPEKLIQQAQEKSKPVTGFFWKIISSPEDQYEEAIDLYIQAAKIYRLGSGSSKQDYSKAAFCYIQAADVCLDLLQNFNEAAVNFIEGYKLYKMDQEFSSAIEALKKGIECFTVKMGQFRRAANYQFELGEVLELQLQDYKEAAKVYKMAGDWYLQDNALQLSNKCYLKYADLLSLQSKGNQDLFDAIKTYQTLIENNLAKNTNTWSLKDYYLKIGLLQLLLTDNVAAERTLNEAKQKLSDDKDCKEFQLLAKLIECYQEQDLDLMSQTLMQFDKFQKLDNWKTTILLKIKESMIGNDEDDLL</sequence>
<gene>
    <name evidence="5" type="ORF">HANVADRAFT_55025</name>
</gene>
<comment type="subcellular location">
    <subcellularLocation>
        <location evidence="4">Membrane</location>
        <topology evidence="4">Peripheral membrane protein</topology>
    </subcellularLocation>
</comment>
<organism evidence="5 6">
    <name type="scientific">Hanseniaspora valbyensis NRRL Y-1626</name>
    <dbReference type="NCBI Taxonomy" id="766949"/>
    <lineage>
        <taxon>Eukaryota</taxon>
        <taxon>Fungi</taxon>
        <taxon>Dikarya</taxon>
        <taxon>Ascomycota</taxon>
        <taxon>Saccharomycotina</taxon>
        <taxon>Saccharomycetes</taxon>
        <taxon>Saccharomycodales</taxon>
        <taxon>Saccharomycodaceae</taxon>
        <taxon>Hanseniaspora</taxon>
    </lineage>
</organism>
<name>A0A1B7THL8_9ASCO</name>
<dbReference type="CDD" id="cd15832">
    <property type="entry name" value="SNAP"/>
    <property type="match status" value="1"/>
</dbReference>
<evidence type="ECO:0000313" key="5">
    <source>
        <dbReference type="EMBL" id="OBA28237.1"/>
    </source>
</evidence>
<comment type="caution">
    <text evidence="5">The sequence shown here is derived from an EMBL/GenBank/DDBJ whole genome shotgun (WGS) entry which is preliminary data.</text>
</comment>
<evidence type="ECO:0000256" key="4">
    <source>
        <dbReference type="RuleBase" id="RU367013"/>
    </source>
</evidence>
<dbReference type="GO" id="GO:0031201">
    <property type="term" value="C:SNARE complex"/>
    <property type="evidence" value="ECO:0007669"/>
    <property type="project" value="TreeGrafter"/>
</dbReference>
<dbReference type="PANTHER" id="PTHR13768">
    <property type="entry name" value="SOLUBLE NSF ATTACHMENT PROTEIN SNAP"/>
    <property type="match status" value="1"/>
</dbReference>
<comment type="similarity">
    <text evidence="1 4">Belongs to the SNAP family.</text>
</comment>
<keyword evidence="4" id="KW-0931">ER-Golgi transport</keyword>
<dbReference type="OrthoDB" id="9984275at2759"/>
<dbReference type="InterPro" id="IPR011990">
    <property type="entry name" value="TPR-like_helical_dom_sf"/>
</dbReference>
<protein>
    <submittedName>
        <fullName evidence="5">TPR-like protein</fullName>
    </submittedName>
</protein>
<accession>A0A1B7THL8</accession>
<dbReference type="PRINTS" id="PR00448">
    <property type="entry name" value="NSFATTACHMNT"/>
</dbReference>
<dbReference type="GO" id="GO:0005774">
    <property type="term" value="C:vacuolar membrane"/>
    <property type="evidence" value="ECO:0007669"/>
    <property type="project" value="TreeGrafter"/>
</dbReference>
<dbReference type="GO" id="GO:0005483">
    <property type="term" value="F:soluble NSF attachment protein activity"/>
    <property type="evidence" value="ECO:0007669"/>
    <property type="project" value="TreeGrafter"/>
</dbReference>
<keyword evidence="3 4" id="KW-0653">Protein transport</keyword>
<proteinExistence type="inferred from homology"/>
<keyword evidence="4" id="KW-0472">Membrane</keyword>
<dbReference type="GO" id="GO:0019905">
    <property type="term" value="F:syntaxin binding"/>
    <property type="evidence" value="ECO:0007669"/>
    <property type="project" value="TreeGrafter"/>
</dbReference>
<keyword evidence="6" id="KW-1185">Reference proteome</keyword>
<dbReference type="EMBL" id="LXPE01000004">
    <property type="protein sequence ID" value="OBA28237.1"/>
    <property type="molecule type" value="Genomic_DNA"/>
</dbReference>
<evidence type="ECO:0000313" key="6">
    <source>
        <dbReference type="Proteomes" id="UP000092321"/>
    </source>
</evidence>
<evidence type="ECO:0000256" key="1">
    <source>
        <dbReference type="ARBA" id="ARBA00010050"/>
    </source>
</evidence>
<dbReference type="GO" id="GO:0006886">
    <property type="term" value="P:intracellular protein transport"/>
    <property type="evidence" value="ECO:0007669"/>
    <property type="project" value="UniProtKB-UniRule"/>
</dbReference>
<dbReference type="PANTHER" id="PTHR13768:SF8">
    <property type="entry name" value="ALPHA-SOLUBLE NSF ATTACHMENT PROTEIN"/>
    <property type="match status" value="1"/>
</dbReference>
<dbReference type="InterPro" id="IPR000744">
    <property type="entry name" value="NSF_attach"/>
</dbReference>
<keyword evidence="2 4" id="KW-0813">Transport</keyword>